<dbReference type="InterPro" id="IPR036866">
    <property type="entry name" value="RibonucZ/Hydroxyglut_hydro"/>
</dbReference>
<dbReference type="SMART" id="SM00849">
    <property type="entry name" value="Lactamase_B"/>
    <property type="match status" value="1"/>
</dbReference>
<dbReference type="Proteomes" id="UP000177515">
    <property type="component" value="Chromosome 2"/>
</dbReference>
<sequence length="327" mass="36007">MRIYRLLLAGVVALGVLPPGQADGEVTETRTGTHLITLGTRGGPIPARDRAQSSNLWIVDGTYYLVDAGDGVLRRLTQAGASFRQIGQVFITHGHDDHTAGLGTLMSVAWDFQRHDPIAVYGPPGTVALVKGAIQYFTVNAEIRWAEGRRTPLEDVFVGHDVAPGVVYQDKNIQVSAVENTHFHIPEGSPYYGKYKSYAYRFQTPDRVIVFTGDTGPSDAVTELARNADTLVTEVGSSEDVKQVLIRNGTWQSMTAQQQAAFMRHEVEEHLTPDEVGKMAARAKVRTVILTHLLPTVDEHDDYERYAAEVKKSFSGQVVVAKDLMEF</sequence>
<dbReference type="SUPFAM" id="SSF56281">
    <property type="entry name" value="Metallo-hydrolase/oxidoreductase"/>
    <property type="match status" value="1"/>
</dbReference>
<evidence type="ECO:0000259" key="3">
    <source>
        <dbReference type="SMART" id="SM00849"/>
    </source>
</evidence>
<dbReference type="Gene3D" id="3.60.15.10">
    <property type="entry name" value="Ribonuclease Z/Hydroxyacylglutathione hydrolase-like"/>
    <property type="match status" value="1"/>
</dbReference>
<organism evidence="4 5">
    <name type="scientific">Cupriavidus malaysiensis</name>
    <dbReference type="NCBI Taxonomy" id="367825"/>
    <lineage>
        <taxon>Bacteria</taxon>
        <taxon>Pseudomonadati</taxon>
        <taxon>Pseudomonadota</taxon>
        <taxon>Betaproteobacteria</taxon>
        <taxon>Burkholderiales</taxon>
        <taxon>Burkholderiaceae</taxon>
        <taxon>Cupriavidus</taxon>
    </lineage>
</organism>
<dbReference type="RefSeq" id="WP_071071225.1">
    <property type="nucleotide sequence ID" value="NZ_CP017755.1"/>
</dbReference>
<feature type="domain" description="Metallo-beta-lactamase" evidence="3">
    <location>
        <begin position="53"/>
        <end position="239"/>
    </location>
</feature>
<dbReference type="InterPro" id="IPR044094">
    <property type="entry name" value="AtsA-like_MBL-fold"/>
</dbReference>
<dbReference type="CDD" id="cd07719">
    <property type="entry name" value="arylsulfatase_AtsA-like_MBL-fold"/>
    <property type="match status" value="1"/>
</dbReference>
<protein>
    <submittedName>
        <fullName evidence="4">MBL fold metallo-hydrolase</fullName>
    </submittedName>
</protein>
<evidence type="ECO:0000256" key="2">
    <source>
        <dbReference type="SAM" id="SignalP"/>
    </source>
</evidence>
<dbReference type="PANTHER" id="PTHR46018">
    <property type="entry name" value="ZINC PHOSPHODIESTERASE ELAC PROTEIN 1"/>
    <property type="match status" value="1"/>
</dbReference>
<proteinExistence type="predicted"/>
<keyword evidence="2" id="KW-0732">Signal</keyword>
<evidence type="ECO:0000256" key="1">
    <source>
        <dbReference type="ARBA" id="ARBA00022801"/>
    </source>
</evidence>
<accession>A0ABN4TMZ9</accession>
<reference evidence="4 5" key="1">
    <citation type="submission" date="2016-10" db="EMBL/GenBank/DDBJ databases">
        <title>Complete genome sequences of three Cupriavidus strains isolated from various Malaysian environments.</title>
        <authorList>
            <person name="Abdullah A.A.-A."/>
            <person name="Shafie N.A.H."/>
            <person name="Lau N.S."/>
        </authorList>
    </citation>
    <scope>NUCLEOTIDE SEQUENCE [LARGE SCALE GENOMIC DNA]</scope>
    <source>
        <strain evidence="4 5">USMAA1020</strain>
    </source>
</reference>
<feature type="chain" id="PRO_5046137337" evidence="2">
    <location>
        <begin position="23"/>
        <end position="327"/>
    </location>
</feature>
<evidence type="ECO:0000313" key="5">
    <source>
        <dbReference type="Proteomes" id="UP000177515"/>
    </source>
</evidence>
<keyword evidence="1" id="KW-0378">Hydrolase</keyword>
<gene>
    <name evidence="4" type="ORF">BKK80_21875</name>
</gene>
<dbReference type="PANTHER" id="PTHR46018:SF2">
    <property type="entry name" value="ZINC PHOSPHODIESTERASE ELAC PROTEIN 1"/>
    <property type="match status" value="1"/>
</dbReference>
<dbReference type="Pfam" id="PF12706">
    <property type="entry name" value="Lactamase_B_2"/>
    <property type="match status" value="1"/>
</dbReference>
<dbReference type="EMBL" id="CP017755">
    <property type="protein sequence ID" value="AOZ08594.1"/>
    <property type="molecule type" value="Genomic_DNA"/>
</dbReference>
<evidence type="ECO:0000313" key="4">
    <source>
        <dbReference type="EMBL" id="AOZ08594.1"/>
    </source>
</evidence>
<dbReference type="InterPro" id="IPR001279">
    <property type="entry name" value="Metallo-B-lactamas"/>
</dbReference>
<keyword evidence="5" id="KW-1185">Reference proteome</keyword>
<feature type="signal peptide" evidence="2">
    <location>
        <begin position="1"/>
        <end position="22"/>
    </location>
</feature>
<name>A0ABN4TMZ9_9BURK</name>